<dbReference type="PROSITE" id="PS00211">
    <property type="entry name" value="ABC_TRANSPORTER_1"/>
    <property type="match status" value="1"/>
</dbReference>
<evidence type="ECO:0000313" key="6">
    <source>
        <dbReference type="EMBL" id="MBB0230502.1"/>
    </source>
</evidence>
<sequence length="457" mass="49604">MTRAISLQDVSKVYPRSIPAVDRFSLDIAPGEFVVLLGPSGCGKSTVLRLIAGLEDPTSGEVLLDGEPATDLSPGDRRLAMVFQHYALYPNMTGRGNMEFPLRMEHGGGDHHRRIESTARMLGIRELLDRLPAQMSGGERQRVAMGRAIVRRPSTFLMDEPLSNLDAKLRNRLRAEIAALTHQLGVTTVYVTHDQAEAMSLGDRVVVMRDGVIQQAGPAREVYHLPTNVFVAAFVGTPRINLLRARVLAPLGGRMSLDFGAQKMLLPEPLSPDHQMLRIQMGRELTVGLRSEAVRIAPPRSMRPSEAMLQGVVNHVEFQGHESLVHVGIGGEPADVGALESPRRAGSRQRRNGTAPGALGRLRRFSRRSAPTGRGRSTGAAGAATAVDTLERPAPDGDVTAPVERIAANLVVRTSADVQPRLGERVPLLIDLDRLYVFDATGERICPAPTHVPGLDR</sequence>
<keyword evidence="3 6" id="KW-0067">ATP-binding</keyword>
<evidence type="ECO:0000256" key="1">
    <source>
        <dbReference type="ARBA" id="ARBA00022448"/>
    </source>
</evidence>
<keyword evidence="1" id="KW-0813">Transport</keyword>
<dbReference type="SMART" id="SM00382">
    <property type="entry name" value="AAA"/>
    <property type="match status" value="1"/>
</dbReference>
<dbReference type="PANTHER" id="PTHR43875">
    <property type="entry name" value="MALTODEXTRIN IMPORT ATP-BINDING PROTEIN MSMX"/>
    <property type="match status" value="1"/>
</dbReference>
<feature type="region of interest" description="Disordered" evidence="4">
    <location>
        <begin position="335"/>
        <end position="399"/>
    </location>
</feature>
<dbReference type="PANTHER" id="PTHR43875:SF1">
    <property type="entry name" value="OSMOPROTECTIVE COMPOUNDS UPTAKE ATP-BINDING PROTEIN GGTA"/>
    <property type="match status" value="1"/>
</dbReference>
<comment type="caution">
    <text evidence="6">The sequence shown here is derived from an EMBL/GenBank/DDBJ whole genome shotgun (WGS) entry which is preliminary data.</text>
</comment>
<dbReference type="InterPro" id="IPR027417">
    <property type="entry name" value="P-loop_NTPase"/>
</dbReference>
<dbReference type="InterPro" id="IPR003593">
    <property type="entry name" value="AAA+_ATPase"/>
</dbReference>
<keyword evidence="7" id="KW-1185">Reference proteome</keyword>
<dbReference type="Gene3D" id="3.40.50.300">
    <property type="entry name" value="P-loop containing nucleotide triphosphate hydrolases"/>
    <property type="match status" value="1"/>
</dbReference>
<name>A0A7W3T3Z9_9ACTN</name>
<dbReference type="GO" id="GO:0016887">
    <property type="term" value="F:ATP hydrolysis activity"/>
    <property type="evidence" value="ECO:0007669"/>
    <property type="project" value="InterPro"/>
</dbReference>
<reference evidence="7" key="1">
    <citation type="submission" date="2019-10" db="EMBL/GenBank/DDBJ databases">
        <title>Streptomyces sp. nov., a novel actinobacterium isolated from alkaline environment.</title>
        <authorList>
            <person name="Golinska P."/>
        </authorList>
    </citation>
    <scope>NUCLEOTIDE SEQUENCE [LARGE SCALE GENOMIC DNA]</scope>
    <source>
        <strain evidence="7">DSM 42108</strain>
    </source>
</reference>
<keyword evidence="2" id="KW-0547">Nucleotide-binding</keyword>
<evidence type="ECO:0000256" key="3">
    <source>
        <dbReference type="ARBA" id="ARBA00022840"/>
    </source>
</evidence>
<dbReference type="FunFam" id="3.40.50.300:FF:000042">
    <property type="entry name" value="Maltose/maltodextrin ABC transporter, ATP-binding protein"/>
    <property type="match status" value="1"/>
</dbReference>
<proteinExistence type="predicted"/>
<dbReference type="GO" id="GO:0005524">
    <property type="term" value="F:ATP binding"/>
    <property type="evidence" value="ECO:0007669"/>
    <property type="project" value="UniProtKB-KW"/>
</dbReference>
<dbReference type="GO" id="GO:0055052">
    <property type="term" value="C:ATP-binding cassette (ABC) transporter complex, substrate-binding subunit-containing"/>
    <property type="evidence" value="ECO:0007669"/>
    <property type="project" value="TreeGrafter"/>
</dbReference>
<dbReference type="EMBL" id="VKHS01000293">
    <property type="protein sequence ID" value="MBB0230502.1"/>
    <property type="molecule type" value="Genomic_DNA"/>
</dbReference>
<dbReference type="AlphaFoldDB" id="A0A7W3T3Z9"/>
<dbReference type="Gene3D" id="2.40.50.140">
    <property type="entry name" value="Nucleic acid-binding proteins"/>
    <property type="match status" value="1"/>
</dbReference>
<feature type="compositionally biased region" description="Low complexity" evidence="4">
    <location>
        <begin position="370"/>
        <end position="386"/>
    </location>
</feature>
<dbReference type="InterPro" id="IPR017871">
    <property type="entry name" value="ABC_transporter-like_CS"/>
</dbReference>
<evidence type="ECO:0000259" key="5">
    <source>
        <dbReference type="PROSITE" id="PS50893"/>
    </source>
</evidence>
<dbReference type="InterPro" id="IPR003439">
    <property type="entry name" value="ABC_transporter-like_ATP-bd"/>
</dbReference>
<dbReference type="Pfam" id="PF00005">
    <property type="entry name" value="ABC_tran"/>
    <property type="match status" value="1"/>
</dbReference>
<accession>A0A7W3T3Z9</accession>
<dbReference type="InterPro" id="IPR047641">
    <property type="entry name" value="ABC_transpr_MalK/UgpC-like"/>
</dbReference>
<dbReference type="InterPro" id="IPR013611">
    <property type="entry name" value="Transp-assoc_OB_typ2"/>
</dbReference>
<dbReference type="SUPFAM" id="SSF50331">
    <property type="entry name" value="MOP-like"/>
    <property type="match status" value="2"/>
</dbReference>
<dbReference type="SUPFAM" id="SSF52540">
    <property type="entry name" value="P-loop containing nucleoside triphosphate hydrolases"/>
    <property type="match status" value="1"/>
</dbReference>
<evidence type="ECO:0000313" key="7">
    <source>
        <dbReference type="Proteomes" id="UP000530234"/>
    </source>
</evidence>
<dbReference type="Proteomes" id="UP000530234">
    <property type="component" value="Unassembled WGS sequence"/>
</dbReference>
<protein>
    <submittedName>
        <fullName evidence="6">ATP-binding cassette domain-containing protein</fullName>
    </submittedName>
</protein>
<feature type="domain" description="ABC transporter" evidence="5">
    <location>
        <begin position="5"/>
        <end position="235"/>
    </location>
</feature>
<dbReference type="Gene3D" id="2.40.50.100">
    <property type="match status" value="1"/>
</dbReference>
<dbReference type="RefSeq" id="WP_182664020.1">
    <property type="nucleotide sequence ID" value="NZ_VKHS01000293.1"/>
</dbReference>
<dbReference type="Pfam" id="PF08402">
    <property type="entry name" value="TOBE_2"/>
    <property type="match status" value="1"/>
</dbReference>
<evidence type="ECO:0000256" key="2">
    <source>
        <dbReference type="ARBA" id="ARBA00022741"/>
    </source>
</evidence>
<dbReference type="InterPro" id="IPR012340">
    <property type="entry name" value="NA-bd_OB-fold"/>
</dbReference>
<evidence type="ECO:0000256" key="4">
    <source>
        <dbReference type="SAM" id="MobiDB-lite"/>
    </source>
</evidence>
<dbReference type="InterPro" id="IPR008995">
    <property type="entry name" value="Mo/tungstate-bd_C_term_dom"/>
</dbReference>
<organism evidence="6 7">
    <name type="scientific">Streptomyces calidiresistens</name>
    <dbReference type="NCBI Taxonomy" id="1485586"/>
    <lineage>
        <taxon>Bacteria</taxon>
        <taxon>Bacillati</taxon>
        <taxon>Actinomycetota</taxon>
        <taxon>Actinomycetes</taxon>
        <taxon>Kitasatosporales</taxon>
        <taxon>Streptomycetaceae</taxon>
        <taxon>Streptomyces</taxon>
    </lineage>
</organism>
<dbReference type="PROSITE" id="PS50893">
    <property type="entry name" value="ABC_TRANSPORTER_2"/>
    <property type="match status" value="1"/>
</dbReference>
<gene>
    <name evidence="6" type="ORF">FOE67_13510</name>
</gene>
<dbReference type="GO" id="GO:0140359">
    <property type="term" value="F:ABC-type transporter activity"/>
    <property type="evidence" value="ECO:0007669"/>
    <property type="project" value="UniProtKB-ARBA"/>
</dbReference>